<protein>
    <submittedName>
        <fullName evidence="1">Uncharacterized protein</fullName>
    </submittedName>
</protein>
<organism evidence="1">
    <name type="scientific">uncultured Caudovirales phage</name>
    <dbReference type="NCBI Taxonomy" id="2100421"/>
    <lineage>
        <taxon>Viruses</taxon>
        <taxon>Duplodnaviria</taxon>
        <taxon>Heunggongvirae</taxon>
        <taxon>Uroviricota</taxon>
        <taxon>Caudoviricetes</taxon>
        <taxon>Peduoviridae</taxon>
        <taxon>Maltschvirus</taxon>
        <taxon>Maltschvirus maltsch</taxon>
    </lineage>
</organism>
<proteinExistence type="predicted"/>
<accession>A0A6J5LSI2</accession>
<sequence>MTDFKELSPAELQLIMAKLFHHAWYDDNRGRFLLEILQDWEKNPCKEVKFLNEINNGKEELR</sequence>
<reference evidence="1" key="1">
    <citation type="submission" date="2020-04" db="EMBL/GenBank/DDBJ databases">
        <authorList>
            <person name="Chiriac C."/>
            <person name="Salcher M."/>
            <person name="Ghai R."/>
            <person name="Kavagutti S V."/>
        </authorList>
    </citation>
    <scope>NUCLEOTIDE SEQUENCE</scope>
</reference>
<gene>
    <name evidence="1" type="ORF">UFOVP316_38</name>
</gene>
<dbReference type="EMBL" id="LR796329">
    <property type="protein sequence ID" value="CAB4137378.1"/>
    <property type="molecule type" value="Genomic_DNA"/>
</dbReference>
<name>A0A6J5LSI2_9CAUD</name>
<evidence type="ECO:0000313" key="1">
    <source>
        <dbReference type="EMBL" id="CAB4137378.1"/>
    </source>
</evidence>